<comment type="caution">
    <text evidence="2">The sequence shown here is derived from an EMBL/GenBank/DDBJ whole genome shotgun (WGS) entry which is preliminary data.</text>
</comment>
<protein>
    <submittedName>
        <fullName evidence="2">Class I SAM-dependent methyltransferase</fullName>
    </submittedName>
</protein>
<keyword evidence="2" id="KW-0808">Transferase</keyword>
<dbReference type="InterPro" id="IPR029063">
    <property type="entry name" value="SAM-dependent_MTases_sf"/>
</dbReference>
<dbReference type="Pfam" id="PF08241">
    <property type="entry name" value="Methyltransf_11"/>
    <property type="match status" value="1"/>
</dbReference>
<evidence type="ECO:0000259" key="1">
    <source>
        <dbReference type="Pfam" id="PF08241"/>
    </source>
</evidence>
<dbReference type="GO" id="GO:0032259">
    <property type="term" value="P:methylation"/>
    <property type="evidence" value="ECO:0007669"/>
    <property type="project" value="UniProtKB-KW"/>
</dbReference>
<dbReference type="PANTHER" id="PTHR43591:SF24">
    <property type="entry name" value="2-METHOXY-6-POLYPRENYL-1,4-BENZOQUINOL METHYLASE, MITOCHONDRIAL"/>
    <property type="match status" value="1"/>
</dbReference>
<organism evidence="2">
    <name type="scientific">Schlesneria paludicola</name>
    <dbReference type="NCBI Taxonomy" id="360056"/>
    <lineage>
        <taxon>Bacteria</taxon>
        <taxon>Pseudomonadati</taxon>
        <taxon>Planctomycetota</taxon>
        <taxon>Planctomycetia</taxon>
        <taxon>Planctomycetales</taxon>
        <taxon>Planctomycetaceae</taxon>
        <taxon>Schlesneria</taxon>
    </lineage>
</organism>
<name>A0A7C2NX23_9PLAN</name>
<gene>
    <name evidence="2" type="ORF">ENQ76_08795</name>
</gene>
<dbReference type="GO" id="GO:0008757">
    <property type="term" value="F:S-adenosylmethionine-dependent methyltransferase activity"/>
    <property type="evidence" value="ECO:0007669"/>
    <property type="project" value="InterPro"/>
</dbReference>
<sequence length="227" mass="25275">MLPRTLEPEVMDTADDAADYDAMDHSQVNRAFVDDLLAAWNARPHETDGPVRIFDAGTGTARIPIELLSREIAAHVVAADAAASMLELARRNVERAGFADRIEPVLRDCKALPETDGWFDIVMSNSIVHHIPEPAAVLAECWRVLRPGGLLFIRDLFRPEDVATLNRLVQQYAGDANAHQQQLFRKSLHAALTVDEVRDLLRPLHIPGDAVQATSDRHWTLVAWKPT</sequence>
<dbReference type="PANTHER" id="PTHR43591">
    <property type="entry name" value="METHYLTRANSFERASE"/>
    <property type="match status" value="1"/>
</dbReference>
<accession>A0A7C2NX23</accession>
<dbReference type="CDD" id="cd02440">
    <property type="entry name" value="AdoMet_MTases"/>
    <property type="match status" value="1"/>
</dbReference>
<dbReference type="Gene3D" id="3.40.50.150">
    <property type="entry name" value="Vaccinia Virus protein VP39"/>
    <property type="match status" value="1"/>
</dbReference>
<reference evidence="2" key="1">
    <citation type="journal article" date="2020" name="mSystems">
        <title>Genome- and Community-Level Interaction Insights into Carbon Utilization and Element Cycling Functions of Hydrothermarchaeota in Hydrothermal Sediment.</title>
        <authorList>
            <person name="Zhou Z."/>
            <person name="Liu Y."/>
            <person name="Xu W."/>
            <person name="Pan J."/>
            <person name="Luo Z.H."/>
            <person name="Li M."/>
        </authorList>
    </citation>
    <scope>NUCLEOTIDE SEQUENCE [LARGE SCALE GENOMIC DNA]</scope>
    <source>
        <strain evidence="2">SpSt-339</strain>
    </source>
</reference>
<feature type="domain" description="Methyltransferase type 11" evidence="1">
    <location>
        <begin position="55"/>
        <end position="153"/>
    </location>
</feature>
<evidence type="ECO:0000313" key="2">
    <source>
        <dbReference type="EMBL" id="HEN15550.1"/>
    </source>
</evidence>
<keyword evidence="2" id="KW-0489">Methyltransferase</keyword>
<dbReference type="SUPFAM" id="SSF53335">
    <property type="entry name" value="S-adenosyl-L-methionine-dependent methyltransferases"/>
    <property type="match status" value="1"/>
</dbReference>
<dbReference type="AlphaFoldDB" id="A0A7C2NX23"/>
<proteinExistence type="predicted"/>
<dbReference type="InterPro" id="IPR013216">
    <property type="entry name" value="Methyltransf_11"/>
</dbReference>
<dbReference type="EMBL" id="DSOK01000250">
    <property type="protein sequence ID" value="HEN15550.1"/>
    <property type="molecule type" value="Genomic_DNA"/>
</dbReference>